<dbReference type="Proteomes" id="UP000502823">
    <property type="component" value="Unassembled WGS sequence"/>
</dbReference>
<evidence type="ECO:0000313" key="11">
    <source>
        <dbReference type="Proteomes" id="UP000502823"/>
    </source>
</evidence>
<accession>A0A6L2PID5</accession>
<sequence>MGEPSECLDMNLRLLKLGSLFPLDEVSSSKWINTLYKGYTSFTVTLFFSVSVAAPLFIFCTDYSLEDGIEVMSILLTQVRSGMKIMTFVIYKKQIQGLIMALYENFYTHGRELTAGESRIIRETIRYARKISIANVSLYSITALSMVLHPLTSVQTDLAQEDTLNLTGGAHRNLPFKSWYPNWDSTKSPEYEIEYLAQATLTILEAWCLGCIDTFCVTLMIHVGCQFDLLGTSLRNIRKNVLLKTGTAIYGRRIQVSFLTKILTLDNRPTFIMIPKKDAKVQMNVYESECYNISDESALQENYMQLGWEEENNTISADKFYRQAEKETVLYIKECIRHHQSLLMYVAEMNKCFSTMFFVVLLTASLLICLLGFQVIVTLLRIKHDNMQRKMAVHYFLVSVQMPPKGLMFARVLLHSLCTVFELAFFCWFGSEVMHK</sequence>
<dbReference type="InterPro" id="IPR004117">
    <property type="entry name" value="7tm6_olfct_rcpt"/>
</dbReference>
<dbReference type="InParanoid" id="A0A6L2PID5"/>
<comment type="caution">
    <text evidence="10">The sequence shown here is derived from an EMBL/GenBank/DDBJ whole genome shotgun (WGS) entry which is preliminary data.</text>
</comment>
<feature type="transmembrane region" description="Helical" evidence="9">
    <location>
        <begin position="39"/>
        <end position="59"/>
    </location>
</feature>
<dbReference type="AlphaFoldDB" id="A0A6L2PID5"/>
<protein>
    <recommendedName>
        <fullName evidence="12">Odorant receptor</fullName>
    </recommendedName>
</protein>
<gene>
    <name evidence="10" type="ORF">Cfor_11980</name>
</gene>
<evidence type="ECO:0000256" key="3">
    <source>
        <dbReference type="ARBA" id="ARBA00022692"/>
    </source>
</evidence>
<dbReference type="FunCoup" id="A0A6L2PID5">
    <property type="interactions" value="36"/>
</dbReference>
<keyword evidence="3 9" id="KW-0812">Transmembrane</keyword>
<dbReference type="Pfam" id="PF02949">
    <property type="entry name" value="7tm_6"/>
    <property type="match status" value="1"/>
</dbReference>
<dbReference type="GO" id="GO:0007165">
    <property type="term" value="P:signal transduction"/>
    <property type="evidence" value="ECO:0007669"/>
    <property type="project" value="UniProtKB-KW"/>
</dbReference>
<comment type="subcellular location">
    <subcellularLocation>
        <location evidence="1">Membrane</location>
        <topology evidence="1">Multi-pass membrane protein</topology>
    </subcellularLocation>
</comment>
<keyword evidence="8" id="KW-0807">Transducer</keyword>
<dbReference type="OrthoDB" id="8189294at2759"/>
<keyword evidence="4" id="KW-0552">Olfaction</keyword>
<evidence type="ECO:0000256" key="9">
    <source>
        <dbReference type="SAM" id="Phobius"/>
    </source>
</evidence>
<evidence type="ECO:0000256" key="8">
    <source>
        <dbReference type="ARBA" id="ARBA00023224"/>
    </source>
</evidence>
<organism evidence="10 11">
    <name type="scientific">Coptotermes formosanus</name>
    <name type="common">Formosan subterranean termite</name>
    <dbReference type="NCBI Taxonomy" id="36987"/>
    <lineage>
        <taxon>Eukaryota</taxon>
        <taxon>Metazoa</taxon>
        <taxon>Ecdysozoa</taxon>
        <taxon>Arthropoda</taxon>
        <taxon>Hexapoda</taxon>
        <taxon>Insecta</taxon>
        <taxon>Pterygota</taxon>
        <taxon>Neoptera</taxon>
        <taxon>Polyneoptera</taxon>
        <taxon>Dictyoptera</taxon>
        <taxon>Blattodea</taxon>
        <taxon>Blattoidea</taxon>
        <taxon>Termitoidae</taxon>
        <taxon>Rhinotermitidae</taxon>
        <taxon>Coptotermes</taxon>
    </lineage>
</organism>
<feature type="non-terminal residue" evidence="10">
    <location>
        <position position="436"/>
    </location>
</feature>
<evidence type="ECO:0000256" key="4">
    <source>
        <dbReference type="ARBA" id="ARBA00022725"/>
    </source>
</evidence>
<feature type="transmembrane region" description="Helical" evidence="9">
    <location>
        <begin position="412"/>
        <end position="431"/>
    </location>
</feature>
<evidence type="ECO:0000256" key="5">
    <source>
        <dbReference type="ARBA" id="ARBA00022989"/>
    </source>
</evidence>
<dbReference type="GO" id="GO:0004984">
    <property type="term" value="F:olfactory receptor activity"/>
    <property type="evidence" value="ECO:0007669"/>
    <property type="project" value="InterPro"/>
</dbReference>
<keyword evidence="5 9" id="KW-1133">Transmembrane helix</keyword>
<evidence type="ECO:0000256" key="2">
    <source>
        <dbReference type="ARBA" id="ARBA00022606"/>
    </source>
</evidence>
<feature type="transmembrane region" description="Helical" evidence="9">
    <location>
        <begin position="356"/>
        <end position="380"/>
    </location>
</feature>
<dbReference type="PANTHER" id="PTHR21137:SF42">
    <property type="entry name" value="ODORANT RECEPTOR 83A"/>
    <property type="match status" value="1"/>
</dbReference>
<dbReference type="PANTHER" id="PTHR21137">
    <property type="entry name" value="ODORANT RECEPTOR"/>
    <property type="match status" value="1"/>
</dbReference>
<evidence type="ECO:0000313" key="10">
    <source>
        <dbReference type="EMBL" id="GFG32339.1"/>
    </source>
</evidence>
<evidence type="ECO:0000256" key="6">
    <source>
        <dbReference type="ARBA" id="ARBA00023136"/>
    </source>
</evidence>
<reference evidence="11" key="1">
    <citation type="submission" date="2020-01" db="EMBL/GenBank/DDBJ databases">
        <title>Draft genome sequence of the Termite Coptotermes fromosanus.</title>
        <authorList>
            <person name="Itakura S."/>
            <person name="Yosikawa Y."/>
            <person name="Umezawa K."/>
        </authorList>
    </citation>
    <scope>NUCLEOTIDE SEQUENCE [LARGE SCALE GENOMIC DNA]</scope>
</reference>
<keyword evidence="2" id="KW-0716">Sensory transduction</keyword>
<dbReference type="EMBL" id="BLKM01011153">
    <property type="protein sequence ID" value="GFG32339.1"/>
    <property type="molecule type" value="Genomic_DNA"/>
</dbReference>
<proteinExistence type="predicted"/>
<evidence type="ECO:0008006" key="12">
    <source>
        <dbReference type="Google" id="ProtNLM"/>
    </source>
</evidence>
<keyword evidence="6 9" id="KW-0472">Membrane</keyword>
<keyword evidence="11" id="KW-1185">Reference proteome</keyword>
<name>A0A6L2PID5_COPFO</name>
<dbReference type="GO" id="GO:0005886">
    <property type="term" value="C:plasma membrane"/>
    <property type="evidence" value="ECO:0007669"/>
    <property type="project" value="TreeGrafter"/>
</dbReference>
<evidence type="ECO:0000256" key="7">
    <source>
        <dbReference type="ARBA" id="ARBA00023170"/>
    </source>
</evidence>
<evidence type="ECO:0000256" key="1">
    <source>
        <dbReference type="ARBA" id="ARBA00004141"/>
    </source>
</evidence>
<keyword evidence="7" id="KW-0675">Receptor</keyword>
<dbReference type="GO" id="GO:0005549">
    <property type="term" value="F:odorant binding"/>
    <property type="evidence" value="ECO:0007669"/>
    <property type="project" value="InterPro"/>
</dbReference>